<evidence type="ECO:0000256" key="4">
    <source>
        <dbReference type="PROSITE-ProRule" id="PRU01248"/>
    </source>
</evidence>
<dbReference type="KEGG" id="kphy:AOZ06_15745"/>
<dbReference type="GO" id="GO:0006310">
    <property type="term" value="P:DNA recombination"/>
    <property type="evidence" value="ECO:0007669"/>
    <property type="project" value="UniProtKB-KW"/>
</dbReference>
<dbReference type="InterPro" id="IPR044068">
    <property type="entry name" value="CB"/>
</dbReference>
<evidence type="ECO:0000259" key="5">
    <source>
        <dbReference type="PROSITE" id="PS51898"/>
    </source>
</evidence>
<evidence type="ECO:0000256" key="1">
    <source>
        <dbReference type="ARBA" id="ARBA00008857"/>
    </source>
</evidence>
<dbReference type="InterPro" id="IPR028259">
    <property type="entry name" value="AP2-like_int_N"/>
</dbReference>
<dbReference type="GO" id="GO:0015074">
    <property type="term" value="P:DNA integration"/>
    <property type="evidence" value="ECO:0007669"/>
    <property type="project" value="InterPro"/>
</dbReference>
<dbReference type="AlphaFoldDB" id="A0A0N9I0I1"/>
<keyword evidence="2 4" id="KW-0238">DNA-binding</keyword>
<dbReference type="Gene3D" id="1.10.443.10">
    <property type="entry name" value="Intergrase catalytic core"/>
    <property type="match status" value="1"/>
</dbReference>
<evidence type="ECO:0000313" key="7">
    <source>
        <dbReference type="EMBL" id="ALG08168.1"/>
    </source>
</evidence>
<dbReference type="Gene3D" id="1.10.150.130">
    <property type="match status" value="1"/>
</dbReference>
<evidence type="ECO:0000256" key="2">
    <source>
        <dbReference type="ARBA" id="ARBA00023125"/>
    </source>
</evidence>
<dbReference type="CDD" id="cd01189">
    <property type="entry name" value="INT_ICEBs1_C_like"/>
    <property type="match status" value="1"/>
</dbReference>
<dbReference type="PANTHER" id="PTHR30349:SF64">
    <property type="entry name" value="PROPHAGE INTEGRASE INTD-RELATED"/>
    <property type="match status" value="1"/>
</dbReference>
<dbReference type="PROSITE" id="PS51900">
    <property type="entry name" value="CB"/>
    <property type="match status" value="1"/>
</dbReference>
<dbReference type="STRING" id="860235.AOZ06_15745"/>
<dbReference type="PANTHER" id="PTHR30349">
    <property type="entry name" value="PHAGE INTEGRASE-RELATED"/>
    <property type="match status" value="1"/>
</dbReference>
<keyword evidence="3" id="KW-0233">DNA recombination</keyword>
<dbReference type="Pfam" id="PF00589">
    <property type="entry name" value="Phage_integrase"/>
    <property type="match status" value="1"/>
</dbReference>
<dbReference type="Pfam" id="PF14657">
    <property type="entry name" value="Arm-DNA-bind_4"/>
    <property type="match status" value="1"/>
</dbReference>
<feature type="domain" description="Core-binding (CB)" evidence="6">
    <location>
        <begin position="66"/>
        <end position="157"/>
    </location>
</feature>
<proteinExistence type="inferred from homology"/>
<dbReference type="SUPFAM" id="SSF56349">
    <property type="entry name" value="DNA breaking-rejoining enzymes"/>
    <property type="match status" value="1"/>
</dbReference>
<dbReference type="InterPro" id="IPR050090">
    <property type="entry name" value="Tyrosine_recombinase_XerCD"/>
</dbReference>
<accession>A0A0N9I0I1</accession>
<evidence type="ECO:0000313" key="8">
    <source>
        <dbReference type="Proteomes" id="UP000063699"/>
    </source>
</evidence>
<comment type="similarity">
    <text evidence="1">Belongs to the 'phage' integrase family.</text>
</comment>
<sequence>MGDPIKKIELKDGTIRYRFVIDVGRDPDGKRKQLTKTYDTRKEARAEYAKIKHQTDEGTFVGPDKITVAEWLDTWLTSATIDVEKATASNYADALLPVRERLGHRRLQQLSEEDVDGLVSWMLTSGRKRGGKVGSGLGVRSVQLTLGRFRAALNIAVRRKLVVRNVAQYTQIPREARRKAEAAAAERVPWSETEVRQFLAAIRDHRLHAPVLLSLIGMRPAEVCGLRWSAVDLEAATLSVELTRTLVDGEIEEKGPKSEKGKRRLPLPKPLHAALKAIKARQAREAMKAGDAYDRSGFVLVDELGAAWKTDKFRRAIYKLMAQAKVRKVRPYDARHACLTYLATSGVPDVIVSAWAGHADLSFTKRVYIHPNAEHLKEAANQLDELLG</sequence>
<dbReference type="GO" id="GO:0003677">
    <property type="term" value="F:DNA binding"/>
    <property type="evidence" value="ECO:0007669"/>
    <property type="project" value="UniProtKB-UniRule"/>
</dbReference>
<feature type="domain" description="Tyr recombinase" evidence="5">
    <location>
        <begin position="185"/>
        <end position="381"/>
    </location>
</feature>
<dbReference type="RefSeq" id="WP_054290075.1">
    <property type="nucleotide sequence ID" value="NZ_CP012752.1"/>
</dbReference>
<protein>
    <submittedName>
        <fullName evidence="7">Integrase</fullName>
    </submittedName>
</protein>
<evidence type="ECO:0000256" key="3">
    <source>
        <dbReference type="ARBA" id="ARBA00023172"/>
    </source>
</evidence>
<name>A0A0N9I0I1_9PSEU</name>
<dbReference type="Proteomes" id="UP000063699">
    <property type="component" value="Chromosome"/>
</dbReference>
<dbReference type="InterPro" id="IPR011010">
    <property type="entry name" value="DNA_brk_join_enz"/>
</dbReference>
<evidence type="ECO:0000259" key="6">
    <source>
        <dbReference type="PROSITE" id="PS51900"/>
    </source>
</evidence>
<dbReference type="InterPro" id="IPR002104">
    <property type="entry name" value="Integrase_catalytic"/>
</dbReference>
<dbReference type="EMBL" id="CP012752">
    <property type="protein sequence ID" value="ALG08168.1"/>
    <property type="molecule type" value="Genomic_DNA"/>
</dbReference>
<dbReference type="InterPro" id="IPR010998">
    <property type="entry name" value="Integrase_recombinase_N"/>
</dbReference>
<gene>
    <name evidence="7" type="ORF">AOZ06_15745</name>
</gene>
<reference evidence="7 8" key="1">
    <citation type="submission" date="2015-07" db="EMBL/GenBank/DDBJ databases">
        <title>Genome sequencing of Kibdelosporangium phytohabitans.</title>
        <authorList>
            <person name="Qin S."/>
            <person name="Xing K."/>
        </authorList>
    </citation>
    <scope>NUCLEOTIDE SEQUENCE [LARGE SCALE GENOMIC DNA]</scope>
    <source>
        <strain evidence="7 8">KLBMP1111</strain>
    </source>
</reference>
<organism evidence="7 8">
    <name type="scientific">Kibdelosporangium phytohabitans</name>
    <dbReference type="NCBI Taxonomy" id="860235"/>
    <lineage>
        <taxon>Bacteria</taxon>
        <taxon>Bacillati</taxon>
        <taxon>Actinomycetota</taxon>
        <taxon>Actinomycetes</taxon>
        <taxon>Pseudonocardiales</taxon>
        <taxon>Pseudonocardiaceae</taxon>
        <taxon>Kibdelosporangium</taxon>
    </lineage>
</organism>
<dbReference type="PROSITE" id="PS51898">
    <property type="entry name" value="TYR_RECOMBINASE"/>
    <property type="match status" value="1"/>
</dbReference>
<dbReference type="InterPro" id="IPR013762">
    <property type="entry name" value="Integrase-like_cat_sf"/>
</dbReference>
<keyword evidence="8" id="KW-1185">Reference proteome</keyword>